<dbReference type="SUPFAM" id="SSF56112">
    <property type="entry name" value="Protein kinase-like (PK-like)"/>
    <property type="match status" value="1"/>
</dbReference>
<dbReference type="Pfam" id="PF00069">
    <property type="entry name" value="Pkinase"/>
    <property type="match status" value="1"/>
</dbReference>
<protein>
    <recommendedName>
        <fullName evidence="1">non-specific serine/threonine protein kinase</fullName>
        <ecNumber evidence="1">2.7.11.1</ecNumber>
    </recommendedName>
</protein>
<dbReference type="Proteomes" id="UP001221757">
    <property type="component" value="Unassembled WGS sequence"/>
</dbReference>
<dbReference type="PROSITE" id="PS50011">
    <property type="entry name" value="PROTEIN_KINASE_DOM"/>
    <property type="match status" value="1"/>
</dbReference>
<dbReference type="PANTHER" id="PTHR24356:SF1">
    <property type="entry name" value="SERINE_THREONINE-PROTEIN KINASE GREATWALL"/>
    <property type="match status" value="1"/>
</dbReference>
<comment type="catalytic activity">
    <reaction evidence="7">
        <text>L-threonyl-[protein] + ATP = O-phospho-L-threonyl-[protein] + ADP + H(+)</text>
        <dbReference type="Rhea" id="RHEA:46608"/>
        <dbReference type="Rhea" id="RHEA-COMP:11060"/>
        <dbReference type="Rhea" id="RHEA-COMP:11605"/>
        <dbReference type="ChEBI" id="CHEBI:15378"/>
        <dbReference type="ChEBI" id="CHEBI:30013"/>
        <dbReference type="ChEBI" id="CHEBI:30616"/>
        <dbReference type="ChEBI" id="CHEBI:61977"/>
        <dbReference type="ChEBI" id="CHEBI:456216"/>
        <dbReference type="EC" id="2.7.11.1"/>
    </reaction>
</comment>
<comment type="caution">
    <text evidence="10">The sequence shown here is derived from an EMBL/GenBank/DDBJ whole genome shotgun (WGS) entry which is preliminary data.</text>
</comment>
<proteinExistence type="predicted"/>
<evidence type="ECO:0000256" key="1">
    <source>
        <dbReference type="ARBA" id="ARBA00012513"/>
    </source>
</evidence>
<keyword evidence="2" id="KW-0723">Serine/threonine-protein kinase</keyword>
<dbReference type="InterPro" id="IPR008271">
    <property type="entry name" value="Ser/Thr_kinase_AS"/>
</dbReference>
<comment type="catalytic activity">
    <reaction evidence="8">
        <text>L-seryl-[protein] + ATP = O-phospho-L-seryl-[protein] + ADP + H(+)</text>
        <dbReference type="Rhea" id="RHEA:17989"/>
        <dbReference type="Rhea" id="RHEA-COMP:9863"/>
        <dbReference type="Rhea" id="RHEA-COMP:11604"/>
        <dbReference type="ChEBI" id="CHEBI:15378"/>
        <dbReference type="ChEBI" id="CHEBI:29999"/>
        <dbReference type="ChEBI" id="CHEBI:30616"/>
        <dbReference type="ChEBI" id="CHEBI:83421"/>
        <dbReference type="ChEBI" id="CHEBI:456216"/>
        <dbReference type="EC" id="2.7.11.1"/>
    </reaction>
</comment>
<evidence type="ECO:0000256" key="7">
    <source>
        <dbReference type="ARBA" id="ARBA00047899"/>
    </source>
</evidence>
<evidence type="ECO:0000256" key="5">
    <source>
        <dbReference type="ARBA" id="ARBA00022777"/>
    </source>
</evidence>
<dbReference type="GO" id="GO:0005524">
    <property type="term" value="F:ATP binding"/>
    <property type="evidence" value="ECO:0007669"/>
    <property type="project" value="UniProtKB-KW"/>
</dbReference>
<gene>
    <name evidence="10" type="ORF">B0H17DRAFT_12102</name>
</gene>
<dbReference type="GO" id="GO:0035556">
    <property type="term" value="P:intracellular signal transduction"/>
    <property type="evidence" value="ECO:0007669"/>
    <property type="project" value="TreeGrafter"/>
</dbReference>
<sequence>MDCADTSFASVFGANLGPSQVVFYAAEVLLALHALHQSQVIHRDVKPDNLLLDTDGHLQVADFGLAAIFSGPVIGHLAKVWDRNRVAGADNFPPLWAGASPHLARYQVGTPGFMAPEVNGAEDYSYGVDFWSMGVTIYQWIFLGKVRCVRFSVKKPVSLFAALSSCRMRSMRTRSSQCTL</sequence>
<dbReference type="PROSITE" id="PS00108">
    <property type="entry name" value="PROTEIN_KINASE_ST"/>
    <property type="match status" value="1"/>
</dbReference>
<dbReference type="InterPro" id="IPR050236">
    <property type="entry name" value="Ser_Thr_kinase_AGC"/>
</dbReference>
<dbReference type="PANTHER" id="PTHR24356">
    <property type="entry name" value="SERINE/THREONINE-PROTEIN KINASE"/>
    <property type="match status" value="1"/>
</dbReference>
<keyword evidence="5 10" id="KW-0418">Kinase</keyword>
<evidence type="ECO:0000313" key="10">
    <source>
        <dbReference type="EMBL" id="KAJ7704478.1"/>
    </source>
</evidence>
<dbReference type="EC" id="2.7.11.1" evidence="1"/>
<organism evidence="10 11">
    <name type="scientific">Mycena rosella</name>
    <name type="common">Pink bonnet</name>
    <name type="synonym">Agaricus rosellus</name>
    <dbReference type="NCBI Taxonomy" id="1033263"/>
    <lineage>
        <taxon>Eukaryota</taxon>
        <taxon>Fungi</taxon>
        <taxon>Dikarya</taxon>
        <taxon>Basidiomycota</taxon>
        <taxon>Agaricomycotina</taxon>
        <taxon>Agaricomycetes</taxon>
        <taxon>Agaricomycetidae</taxon>
        <taxon>Agaricales</taxon>
        <taxon>Marasmiineae</taxon>
        <taxon>Mycenaceae</taxon>
        <taxon>Mycena</taxon>
    </lineage>
</organism>
<evidence type="ECO:0000256" key="2">
    <source>
        <dbReference type="ARBA" id="ARBA00022527"/>
    </source>
</evidence>
<dbReference type="Gene3D" id="1.10.510.10">
    <property type="entry name" value="Transferase(Phosphotransferase) domain 1"/>
    <property type="match status" value="1"/>
</dbReference>
<name>A0AAD7GSR3_MYCRO</name>
<evidence type="ECO:0000256" key="3">
    <source>
        <dbReference type="ARBA" id="ARBA00022679"/>
    </source>
</evidence>
<keyword evidence="11" id="KW-1185">Reference proteome</keyword>
<dbReference type="GO" id="GO:0004674">
    <property type="term" value="F:protein serine/threonine kinase activity"/>
    <property type="evidence" value="ECO:0007669"/>
    <property type="project" value="UniProtKB-KW"/>
</dbReference>
<dbReference type="InterPro" id="IPR000719">
    <property type="entry name" value="Prot_kinase_dom"/>
</dbReference>
<dbReference type="InterPro" id="IPR011009">
    <property type="entry name" value="Kinase-like_dom_sf"/>
</dbReference>
<evidence type="ECO:0000256" key="6">
    <source>
        <dbReference type="ARBA" id="ARBA00022840"/>
    </source>
</evidence>
<reference evidence="10" key="1">
    <citation type="submission" date="2023-03" db="EMBL/GenBank/DDBJ databases">
        <title>Massive genome expansion in bonnet fungi (Mycena s.s.) driven by repeated elements and novel gene families across ecological guilds.</title>
        <authorList>
            <consortium name="Lawrence Berkeley National Laboratory"/>
            <person name="Harder C.B."/>
            <person name="Miyauchi S."/>
            <person name="Viragh M."/>
            <person name="Kuo A."/>
            <person name="Thoen E."/>
            <person name="Andreopoulos B."/>
            <person name="Lu D."/>
            <person name="Skrede I."/>
            <person name="Drula E."/>
            <person name="Henrissat B."/>
            <person name="Morin E."/>
            <person name="Kohler A."/>
            <person name="Barry K."/>
            <person name="LaButti K."/>
            <person name="Morin E."/>
            <person name="Salamov A."/>
            <person name="Lipzen A."/>
            <person name="Mereny Z."/>
            <person name="Hegedus B."/>
            <person name="Baldrian P."/>
            <person name="Stursova M."/>
            <person name="Weitz H."/>
            <person name="Taylor A."/>
            <person name="Grigoriev I.V."/>
            <person name="Nagy L.G."/>
            <person name="Martin F."/>
            <person name="Kauserud H."/>
        </authorList>
    </citation>
    <scope>NUCLEOTIDE SEQUENCE</scope>
    <source>
        <strain evidence="10">CBHHK067</strain>
    </source>
</reference>
<keyword evidence="6" id="KW-0067">ATP-binding</keyword>
<dbReference type="EMBL" id="JARKIE010000010">
    <property type="protein sequence ID" value="KAJ7704478.1"/>
    <property type="molecule type" value="Genomic_DNA"/>
</dbReference>
<feature type="domain" description="Protein kinase" evidence="9">
    <location>
        <begin position="1"/>
        <end position="180"/>
    </location>
</feature>
<evidence type="ECO:0000313" key="11">
    <source>
        <dbReference type="Proteomes" id="UP001221757"/>
    </source>
</evidence>
<keyword evidence="3" id="KW-0808">Transferase</keyword>
<evidence type="ECO:0000259" key="9">
    <source>
        <dbReference type="PROSITE" id="PS50011"/>
    </source>
</evidence>
<dbReference type="AlphaFoldDB" id="A0AAD7GSR3"/>
<evidence type="ECO:0000256" key="8">
    <source>
        <dbReference type="ARBA" id="ARBA00048679"/>
    </source>
</evidence>
<keyword evidence="4" id="KW-0547">Nucleotide-binding</keyword>
<accession>A0AAD7GSR3</accession>
<evidence type="ECO:0000256" key="4">
    <source>
        <dbReference type="ARBA" id="ARBA00022741"/>
    </source>
</evidence>
<dbReference type="SMART" id="SM00220">
    <property type="entry name" value="S_TKc"/>
    <property type="match status" value="1"/>
</dbReference>